<dbReference type="RefSeq" id="WP_202233515.1">
    <property type="nucleotide sequence ID" value="NZ_AP018365.1"/>
</dbReference>
<reference evidence="3 4" key="1">
    <citation type="journal article" date="2010" name="J. Bacteriol.">
        <title>Biochemical characterization of a novel indole prenyltransferase from Streptomyces sp. SN-593.</title>
        <authorList>
            <person name="Takahashi S."/>
            <person name="Takagi H."/>
            <person name="Toyoda A."/>
            <person name="Uramoto M."/>
            <person name="Nogawa T."/>
            <person name="Ueki M."/>
            <person name="Sakaki Y."/>
            <person name="Osada H."/>
        </authorList>
    </citation>
    <scope>NUCLEOTIDE SEQUENCE [LARGE SCALE GENOMIC DNA]</scope>
    <source>
        <strain evidence="3 4">SN-593</strain>
    </source>
</reference>
<feature type="transmembrane region" description="Helical" evidence="2">
    <location>
        <begin position="30"/>
        <end position="51"/>
    </location>
</feature>
<evidence type="ECO:0000313" key="4">
    <source>
        <dbReference type="Proteomes" id="UP000595703"/>
    </source>
</evidence>
<dbReference type="KEGG" id="arev:RVR_2824"/>
<accession>A0A7U3VN33</accession>
<name>A0A7U3VN33_9ACTN</name>
<evidence type="ECO:0000256" key="2">
    <source>
        <dbReference type="SAM" id="Phobius"/>
    </source>
</evidence>
<feature type="region of interest" description="Disordered" evidence="1">
    <location>
        <begin position="1"/>
        <end position="25"/>
    </location>
</feature>
<reference evidence="3 4" key="2">
    <citation type="journal article" date="2011" name="J. Antibiot.">
        <title>Furaquinocins I and J: novel polyketide isoprenoid hybrid compounds from Streptomyces reveromyceticus SN-593.</title>
        <authorList>
            <person name="Panthee S."/>
            <person name="Takahashi S."/>
            <person name="Takagi H."/>
            <person name="Nogawa T."/>
            <person name="Oowada E."/>
            <person name="Uramoto M."/>
            <person name="Osada H."/>
        </authorList>
    </citation>
    <scope>NUCLEOTIDE SEQUENCE [LARGE SCALE GENOMIC DNA]</scope>
    <source>
        <strain evidence="3 4">SN-593</strain>
    </source>
</reference>
<keyword evidence="2" id="KW-0812">Transmembrane</keyword>
<protein>
    <submittedName>
        <fullName evidence="3">Uncharacterized protein</fullName>
    </submittedName>
</protein>
<dbReference type="SUPFAM" id="SSF53822">
    <property type="entry name" value="Periplasmic binding protein-like I"/>
    <property type="match status" value="1"/>
</dbReference>
<keyword evidence="4" id="KW-1185">Reference proteome</keyword>
<keyword evidence="2" id="KW-0472">Membrane</keyword>
<dbReference type="EMBL" id="AP018365">
    <property type="protein sequence ID" value="BBA97194.1"/>
    <property type="molecule type" value="Genomic_DNA"/>
</dbReference>
<proteinExistence type="predicted"/>
<dbReference type="InterPro" id="IPR028082">
    <property type="entry name" value="Peripla_BP_I"/>
</dbReference>
<keyword evidence="2" id="KW-1133">Transmembrane helix</keyword>
<gene>
    <name evidence="3" type="ORF">RVR_2824</name>
</gene>
<evidence type="ECO:0000313" key="3">
    <source>
        <dbReference type="EMBL" id="BBA97194.1"/>
    </source>
</evidence>
<evidence type="ECO:0000256" key="1">
    <source>
        <dbReference type="SAM" id="MobiDB-lite"/>
    </source>
</evidence>
<organism evidence="3 4">
    <name type="scientific">Actinacidiphila reveromycinica</name>
    <dbReference type="NCBI Taxonomy" id="659352"/>
    <lineage>
        <taxon>Bacteria</taxon>
        <taxon>Bacillati</taxon>
        <taxon>Actinomycetota</taxon>
        <taxon>Actinomycetes</taxon>
        <taxon>Kitasatosporales</taxon>
        <taxon>Streptomycetaceae</taxon>
        <taxon>Actinacidiphila</taxon>
    </lineage>
</organism>
<reference evidence="3 4" key="3">
    <citation type="journal article" date="2011" name="Nat. Chem. Biol.">
        <title>Reveromycin A biosynthesis uses RevG and RevJ for stereospecific spiroacetal formation.</title>
        <authorList>
            <person name="Takahashi S."/>
            <person name="Toyoda A."/>
            <person name="Sekiyama Y."/>
            <person name="Takagi H."/>
            <person name="Nogawa T."/>
            <person name="Uramoto M."/>
            <person name="Suzuki R."/>
            <person name="Koshino H."/>
            <person name="Kumano T."/>
            <person name="Panthee S."/>
            <person name="Dairi T."/>
            <person name="Ishikawa J."/>
            <person name="Ikeda H."/>
            <person name="Sakaki Y."/>
            <person name="Osada H."/>
        </authorList>
    </citation>
    <scope>NUCLEOTIDE SEQUENCE [LARGE SCALE GENOMIC DNA]</scope>
    <source>
        <strain evidence="3 4">SN-593</strain>
    </source>
</reference>
<sequence length="510" mass="54310">MTGAVPQQDPDDSVPRIEVPPPPPRRWPRVAIAGAVALVVAAAVTVVVTVLHDDDCATRGTEVGGECIGVSDGSYVFEKSLGPVMGRIRAANRQVEKSGKPWVDVAYVEPITEEQDQESVKYGIRKELEGAYLAQQQLNDVQLGGHGDMPQIRLLVANSGLRSEQWQKLSKVLIGMSEPGDHPLVGVAGFGQSRDGTLDLVRTLRAAKVPMMGATVTADGLTDPRNVGFFSVSSPNSAQVSAAVKYLRRQQERTAGYRVMVVRDRNQQDIYNTSLYSDFARDSAASKLALTGGDLEYVSGIDGVGNAMSSVADKVCDKAPDAVYFAGRGANLRDFVVAMSAPDRRCPVTVLTGDDAVGVYYDGSASDATRRTYAQDWRTSRVTVLYTALGHPALPGEVYSAAKDPYPAFRDLYHQQFGGSGDTELQDGQVILGHDAVWTLGEAIREAAGPAGTVPVTAGSTLNGLVGGNDVTGVSGPIRLGPDGNPQDKPIALVLLEPDGRYVFRQVITP</sequence>
<dbReference type="Proteomes" id="UP000595703">
    <property type="component" value="Chromosome"/>
</dbReference>
<dbReference type="Gene3D" id="3.40.50.2300">
    <property type="match status" value="2"/>
</dbReference>
<dbReference type="AlphaFoldDB" id="A0A7U3VN33"/>
<reference evidence="3 4" key="4">
    <citation type="journal article" date="2020" name="Sci. Rep.">
        <title>beta-carboline chemical signals induce reveromycin production through a LuxR family regulator in Streptomyces sp. SN-593.</title>
        <authorList>
            <person name="Panthee S."/>
            <person name="Kito N."/>
            <person name="Hayashi T."/>
            <person name="Shimizu T."/>
            <person name="Ishikawa J."/>
            <person name="Hamamoto H."/>
            <person name="Osada H."/>
            <person name="Takahashi S."/>
        </authorList>
    </citation>
    <scope>NUCLEOTIDE SEQUENCE [LARGE SCALE GENOMIC DNA]</scope>
    <source>
        <strain evidence="3 4">SN-593</strain>
    </source>
</reference>